<dbReference type="SUPFAM" id="SSF50129">
    <property type="entry name" value="GroES-like"/>
    <property type="match status" value="1"/>
</dbReference>
<dbReference type="Pfam" id="PF08240">
    <property type="entry name" value="ADH_N"/>
    <property type="match status" value="1"/>
</dbReference>
<dbReference type="Gene3D" id="3.90.180.10">
    <property type="entry name" value="Medium-chain alcohol dehydrogenases, catalytic domain"/>
    <property type="match status" value="1"/>
</dbReference>
<dbReference type="AlphaFoldDB" id="A0A382E0G7"/>
<dbReference type="EMBL" id="UINC01041735">
    <property type="protein sequence ID" value="SVB43423.1"/>
    <property type="molecule type" value="Genomic_DNA"/>
</dbReference>
<dbReference type="InterPro" id="IPR011032">
    <property type="entry name" value="GroES-like_sf"/>
</dbReference>
<protein>
    <recommendedName>
        <fullName evidence="1">Alcohol dehydrogenase-like N-terminal domain-containing protein</fullName>
    </recommendedName>
</protein>
<accession>A0A382E0G7</accession>
<feature type="non-terminal residue" evidence="2">
    <location>
        <position position="71"/>
    </location>
</feature>
<dbReference type="InterPro" id="IPR013154">
    <property type="entry name" value="ADH-like_N"/>
</dbReference>
<organism evidence="2">
    <name type="scientific">marine metagenome</name>
    <dbReference type="NCBI Taxonomy" id="408172"/>
    <lineage>
        <taxon>unclassified sequences</taxon>
        <taxon>metagenomes</taxon>
        <taxon>ecological metagenomes</taxon>
    </lineage>
</organism>
<evidence type="ECO:0000259" key="1">
    <source>
        <dbReference type="Pfam" id="PF08240"/>
    </source>
</evidence>
<proteinExistence type="predicted"/>
<sequence>MSKYKAWIQNEVSSYNNLTIGEMDVPSLGENEILVKTEASTLNYADLLLSSGLYQSNPEPPFVPGFEVSGT</sequence>
<feature type="domain" description="Alcohol dehydrogenase-like N-terminal" evidence="1">
    <location>
        <begin position="29"/>
        <end position="71"/>
    </location>
</feature>
<name>A0A382E0G7_9ZZZZ</name>
<reference evidence="2" key="1">
    <citation type="submission" date="2018-05" db="EMBL/GenBank/DDBJ databases">
        <authorList>
            <person name="Lanie J.A."/>
            <person name="Ng W.-L."/>
            <person name="Kazmierczak K.M."/>
            <person name="Andrzejewski T.M."/>
            <person name="Davidsen T.M."/>
            <person name="Wayne K.J."/>
            <person name="Tettelin H."/>
            <person name="Glass J.I."/>
            <person name="Rusch D."/>
            <person name="Podicherti R."/>
            <person name="Tsui H.-C.T."/>
            <person name="Winkler M.E."/>
        </authorList>
    </citation>
    <scope>NUCLEOTIDE SEQUENCE</scope>
</reference>
<gene>
    <name evidence="2" type="ORF">METZ01_LOCUS196277</name>
</gene>
<evidence type="ECO:0000313" key="2">
    <source>
        <dbReference type="EMBL" id="SVB43423.1"/>
    </source>
</evidence>